<dbReference type="GO" id="GO:0005975">
    <property type="term" value="P:carbohydrate metabolic process"/>
    <property type="evidence" value="ECO:0007669"/>
    <property type="project" value="InterPro"/>
</dbReference>
<proteinExistence type="predicted"/>
<dbReference type="InterPro" id="IPR012341">
    <property type="entry name" value="6hp_glycosidase-like_sf"/>
</dbReference>
<evidence type="ECO:0000313" key="1">
    <source>
        <dbReference type="EMBL" id="WLD59431.1"/>
    </source>
</evidence>
<organism evidence="1">
    <name type="scientific">Salinispirillum sp. LH 10-3-1</name>
    <dbReference type="NCBI Taxonomy" id="2952525"/>
    <lineage>
        <taxon>Bacteria</taxon>
        <taxon>Pseudomonadati</taxon>
        <taxon>Pseudomonadota</taxon>
        <taxon>Gammaproteobacteria</taxon>
        <taxon>Oceanospirillales</taxon>
        <taxon>Saccharospirillaceae</taxon>
        <taxon>Salinispirillum</taxon>
    </lineage>
</organism>
<dbReference type="RefSeq" id="WP_304996723.1">
    <property type="nucleotide sequence ID" value="NZ_CP101717.1"/>
</dbReference>
<dbReference type="InterPro" id="IPR008928">
    <property type="entry name" value="6-hairpin_glycosidase_sf"/>
</dbReference>
<evidence type="ECO:0008006" key="2">
    <source>
        <dbReference type="Google" id="ProtNLM"/>
    </source>
</evidence>
<dbReference type="EMBL" id="CP101717">
    <property type="protein sequence ID" value="WLD59431.1"/>
    <property type="molecule type" value="Genomic_DNA"/>
</dbReference>
<dbReference type="SUPFAM" id="SSF48208">
    <property type="entry name" value="Six-hairpin glycosidases"/>
    <property type="match status" value="1"/>
</dbReference>
<accession>A0AB38YK00</accession>
<protein>
    <recommendedName>
        <fullName evidence="2">Agl cluster protein AglQ</fullName>
    </recommendedName>
</protein>
<gene>
    <name evidence="1" type="ORF">NFC81_06535</name>
</gene>
<name>A0AB38YK00_9GAMM</name>
<reference evidence="1" key="1">
    <citation type="submission" date="2022-07" db="EMBL/GenBank/DDBJ databases">
        <title>Complete genome sequence of Salinispirillum sp. LH10-3-1 capable of multiple carbohydrate inversion isolated from a soda lake.</title>
        <authorList>
            <person name="Liu J."/>
            <person name="Zhai Y."/>
            <person name="Zhang H."/>
            <person name="Yang H."/>
            <person name="Qu J."/>
            <person name="Li J."/>
        </authorList>
    </citation>
    <scope>NUCLEOTIDE SEQUENCE</scope>
    <source>
        <strain evidence="1">LH 10-3-1</strain>
    </source>
</reference>
<dbReference type="Gene3D" id="1.50.10.10">
    <property type="match status" value="1"/>
</dbReference>
<sequence length="361" mass="41147">MNLSSMLIDISLKFERHQRDDGSFMAGHNGPYVDPEKPTRNTAHILFLLASVYENNPSDELKVAAERSIEYLLSKELRPASATFYCRDKKGKDSCNGLIGQAWVIEALVKASEVFDREDCYKVAEEVFFLHKWNEDIGIWNRVDIDGSELSVDSTFNHQLWFAAVAAQLNKTAVAQKQALTFLRKIASNVTLYPSGVIFHASPMGSASDYLSHGVLSFASQVKNRLILKRRLRSLYSKSVGYHGFNLYAYAMLKESFPNEKIWNSSLIENIISVVEKPEFQKELIKSDFGYYYNVSGIEIAYAMESLCDDKKKAQAWLNRQFQYTFEDSSHPLTKGVIDKNTAMARLYQAVRLKNDYEILC</sequence>
<dbReference type="AlphaFoldDB" id="A0AB38YK00"/>